<proteinExistence type="predicted"/>
<protein>
    <submittedName>
        <fullName evidence="1">Radical SAM protein</fullName>
    </submittedName>
</protein>
<name>A0A932FW34_UNCTE</name>
<comment type="caution">
    <text evidence="1">The sequence shown here is derived from an EMBL/GenBank/DDBJ whole genome shotgun (WGS) entry which is preliminary data.</text>
</comment>
<dbReference type="Proteomes" id="UP000769766">
    <property type="component" value="Unassembled WGS sequence"/>
</dbReference>
<evidence type="ECO:0000313" key="1">
    <source>
        <dbReference type="EMBL" id="MBI2876073.1"/>
    </source>
</evidence>
<accession>A0A932FW34</accession>
<evidence type="ECO:0000313" key="2">
    <source>
        <dbReference type="Proteomes" id="UP000769766"/>
    </source>
</evidence>
<feature type="non-terminal residue" evidence="1">
    <location>
        <position position="1"/>
    </location>
</feature>
<dbReference type="EMBL" id="JACPRF010000132">
    <property type="protein sequence ID" value="MBI2876073.1"/>
    <property type="molecule type" value="Genomic_DNA"/>
</dbReference>
<gene>
    <name evidence="1" type="ORF">HYY20_04260</name>
</gene>
<organism evidence="1 2">
    <name type="scientific">Tectimicrobiota bacterium</name>
    <dbReference type="NCBI Taxonomy" id="2528274"/>
    <lineage>
        <taxon>Bacteria</taxon>
        <taxon>Pseudomonadati</taxon>
        <taxon>Nitrospinota/Tectimicrobiota group</taxon>
        <taxon>Candidatus Tectimicrobiota</taxon>
    </lineage>
</organism>
<reference evidence="1" key="1">
    <citation type="submission" date="2020-07" db="EMBL/GenBank/DDBJ databases">
        <title>Huge and variable diversity of episymbiotic CPR bacteria and DPANN archaea in groundwater ecosystems.</title>
        <authorList>
            <person name="He C.Y."/>
            <person name="Keren R."/>
            <person name="Whittaker M."/>
            <person name="Farag I.F."/>
            <person name="Doudna J."/>
            <person name="Cate J.H.D."/>
            <person name="Banfield J.F."/>
        </authorList>
    </citation>
    <scope>NUCLEOTIDE SEQUENCE</scope>
    <source>
        <strain evidence="1">NC_groundwater_672_Ag_B-0.1um_62_36</strain>
    </source>
</reference>
<dbReference type="AlphaFoldDB" id="A0A932FW34"/>
<sequence length="223" mass="25232">VREALKEEGRWTGICLTSGSNPRGKEPFDEEVDLYVETLQAVGENFSSPRFPTQLVGSAFTEKQLARLWEETGLMSYTSDIEVWDEKLFEWIVPGKAQWVGRKEWIRRLIAAVEIFGRGNVGCGIVGGVEMAQPHGFKTIDEALRSTLEGAELLASHGVTLVHTVWIVKPGSYFQDQQAPPLEYYVRLAKGLHEIRARYGLYVDFDDYRRCGNHPDTDLARLL</sequence>